<keyword evidence="2 4" id="KW-0648">Protein biosynthesis</keyword>
<comment type="similarity">
    <text evidence="1 4">Belongs to the prolyl-tRNA editing family. YbaK/EbsC subfamily.</text>
</comment>
<gene>
    <name evidence="6" type="primary">ybaK</name>
    <name evidence="6" type="ORF">tinsulaeT_35150</name>
</gene>
<dbReference type="InterPro" id="IPR036754">
    <property type="entry name" value="YbaK/aa-tRNA-synt-asso_dom_sf"/>
</dbReference>
<keyword evidence="3 4" id="KW-0456">Lyase</keyword>
<evidence type="ECO:0000313" key="7">
    <source>
        <dbReference type="Proteomes" id="UP001157186"/>
    </source>
</evidence>
<proteinExistence type="inferred from homology"/>
<dbReference type="Pfam" id="PF04073">
    <property type="entry name" value="tRNA_edit"/>
    <property type="match status" value="1"/>
</dbReference>
<keyword evidence="7" id="KW-1185">Reference proteome</keyword>
<dbReference type="Gene3D" id="3.90.960.10">
    <property type="entry name" value="YbaK/aminoacyl-tRNA synthetase-associated domain"/>
    <property type="match status" value="1"/>
</dbReference>
<evidence type="ECO:0000256" key="3">
    <source>
        <dbReference type="ARBA" id="ARBA00023239"/>
    </source>
</evidence>
<sequence length="155" mass="16808">MTPAVKQLEKLAIYYQLHQYHHDKTNHNYGLEAAEKLNIAAEKIFKTLVIETEAHQFAVAIVPVAQQLNLKATAKALNAKKAIMAAPKKVQTTTGYVLGGVSPFGQKKKLPTIIDSNALKHSEIYVSGGKRGLEIAIAPSDLLSVLNAIHADIAD</sequence>
<dbReference type="Proteomes" id="UP001157186">
    <property type="component" value="Unassembled WGS sequence"/>
</dbReference>
<dbReference type="PANTHER" id="PTHR30411:SF0">
    <property type="entry name" value="CYS-TRNA(PRO)_CYS-TRNA(CYS) DEACYLASE YBAK"/>
    <property type="match status" value="1"/>
</dbReference>
<dbReference type="CDD" id="cd00002">
    <property type="entry name" value="YbaK_deacylase"/>
    <property type="match status" value="1"/>
</dbReference>
<reference evidence="6 7" key="1">
    <citation type="submission" date="2023-03" db="EMBL/GenBank/DDBJ databases">
        <title>Draft genome sequence of Thalassotalea insulae KCTC 62186T.</title>
        <authorList>
            <person name="Sawabe T."/>
        </authorList>
    </citation>
    <scope>NUCLEOTIDE SEQUENCE [LARGE SCALE GENOMIC DNA]</scope>
    <source>
        <strain evidence="6 7">KCTC 62186</strain>
    </source>
</reference>
<dbReference type="InterPro" id="IPR004369">
    <property type="entry name" value="Prolyl-tRNA_editing_YbaK/EbsC"/>
</dbReference>
<dbReference type="NCBIfam" id="TIGR00011">
    <property type="entry name" value="YbaK_EbsC"/>
    <property type="match status" value="1"/>
</dbReference>
<organism evidence="6 7">
    <name type="scientific">Thalassotalea insulae</name>
    <dbReference type="NCBI Taxonomy" id="2056778"/>
    <lineage>
        <taxon>Bacteria</taxon>
        <taxon>Pseudomonadati</taxon>
        <taxon>Pseudomonadota</taxon>
        <taxon>Gammaproteobacteria</taxon>
        <taxon>Alteromonadales</taxon>
        <taxon>Colwelliaceae</taxon>
        <taxon>Thalassotalea</taxon>
    </lineage>
</organism>
<dbReference type="EC" id="4.2.-.-" evidence="4"/>
<evidence type="ECO:0000313" key="6">
    <source>
        <dbReference type="EMBL" id="GLX80175.1"/>
    </source>
</evidence>
<evidence type="ECO:0000256" key="2">
    <source>
        <dbReference type="ARBA" id="ARBA00022917"/>
    </source>
</evidence>
<dbReference type="PANTHER" id="PTHR30411">
    <property type="entry name" value="CYTOPLASMIC PROTEIN"/>
    <property type="match status" value="1"/>
</dbReference>
<name>A0ABQ6GW99_9GAMM</name>
<protein>
    <recommendedName>
        <fullName evidence="4">Cys-tRNA(Pro)/Cys-tRNA(Cys) deacylase</fullName>
        <ecNumber evidence="4">4.2.-.-</ecNumber>
    </recommendedName>
</protein>
<evidence type="ECO:0000256" key="1">
    <source>
        <dbReference type="ARBA" id="ARBA00009798"/>
    </source>
</evidence>
<accession>A0ABQ6GW99</accession>
<evidence type="ECO:0000256" key="4">
    <source>
        <dbReference type="PIRNR" id="PIRNR006181"/>
    </source>
</evidence>
<dbReference type="InterPro" id="IPR007214">
    <property type="entry name" value="YbaK/aa-tRNA-synth-assoc-dom"/>
</dbReference>
<feature type="domain" description="YbaK/aminoacyl-tRNA synthetase-associated" evidence="5">
    <location>
        <begin position="32"/>
        <end position="143"/>
    </location>
</feature>
<comment type="caution">
    <text evidence="6">The sequence shown here is derived from an EMBL/GenBank/DDBJ whole genome shotgun (WGS) entry which is preliminary data.</text>
</comment>
<dbReference type="SUPFAM" id="SSF55826">
    <property type="entry name" value="YbaK/ProRS associated domain"/>
    <property type="match status" value="1"/>
</dbReference>
<evidence type="ECO:0000259" key="5">
    <source>
        <dbReference type="Pfam" id="PF04073"/>
    </source>
</evidence>
<dbReference type="PIRSF" id="PIRSF006181">
    <property type="entry name" value="EbsC_YbaK"/>
    <property type="match status" value="1"/>
</dbReference>
<dbReference type="RefSeq" id="WP_284246140.1">
    <property type="nucleotide sequence ID" value="NZ_BSST01000001.1"/>
</dbReference>
<dbReference type="EMBL" id="BSST01000001">
    <property type="protein sequence ID" value="GLX80175.1"/>
    <property type="molecule type" value="Genomic_DNA"/>
</dbReference>